<dbReference type="OrthoDB" id="349461at2759"/>
<feature type="compositionally biased region" description="Low complexity" evidence="2">
    <location>
        <begin position="632"/>
        <end position="643"/>
    </location>
</feature>
<feature type="region of interest" description="Disordered" evidence="2">
    <location>
        <begin position="697"/>
        <end position="721"/>
    </location>
</feature>
<evidence type="ECO:0000313" key="4">
    <source>
        <dbReference type="Proteomes" id="UP000030754"/>
    </source>
</evidence>
<dbReference type="GeneID" id="25470598"/>
<evidence type="ECO:0000313" key="3">
    <source>
        <dbReference type="EMBL" id="CDJ65333.1"/>
    </source>
</evidence>
<evidence type="ECO:0000256" key="2">
    <source>
        <dbReference type="SAM" id="MobiDB-lite"/>
    </source>
</evidence>
<dbReference type="Proteomes" id="UP000030754">
    <property type="component" value="Unassembled WGS sequence"/>
</dbReference>
<dbReference type="RefSeq" id="XP_013433800.1">
    <property type="nucleotide sequence ID" value="XM_013578346.1"/>
</dbReference>
<gene>
    <name evidence="3" type="ORF">ENH_00004050</name>
</gene>
<accession>U6MQH6</accession>
<feature type="compositionally biased region" description="Basic and acidic residues" evidence="2">
    <location>
        <begin position="550"/>
        <end position="569"/>
    </location>
</feature>
<organism evidence="3 4">
    <name type="scientific">Eimeria necatrix</name>
    <dbReference type="NCBI Taxonomy" id="51315"/>
    <lineage>
        <taxon>Eukaryota</taxon>
        <taxon>Sar</taxon>
        <taxon>Alveolata</taxon>
        <taxon>Apicomplexa</taxon>
        <taxon>Conoidasida</taxon>
        <taxon>Coccidia</taxon>
        <taxon>Eucoccidiorida</taxon>
        <taxon>Eimeriorina</taxon>
        <taxon>Eimeriidae</taxon>
        <taxon>Eimeria</taxon>
    </lineage>
</organism>
<dbReference type="EMBL" id="HG723123">
    <property type="protein sequence ID" value="CDJ65333.1"/>
    <property type="molecule type" value="Genomic_DNA"/>
</dbReference>
<sequence>MEEKTSWTPAAAVLATASATGRAERSAATVRFCLTWGLMCSCCSPQSCRSLAAAAATAVCAVPGTSAADAAATAATKDCTRVSLHICSRWSPSWREQHQPSAAFDNSSDCTASVCEGTGEAEASLSVSELANAAAATLLQSGDDPEDLLPLNNDSCSRGNDENHVVCRFLLSLPPNSYYKGLLRASDIHRPLRSSTAAALSLATALGGSCSSACGSTASNVCLVLHRAAPHTATTSHSLGPAQAMTAVAPGSGEDSAGLLLSMVLCSSSLMHVPLCRPLELREVSAAVASRSFFAAALVQQKMHELLFQQLRAASTEALQQLQQNMRSMEAAANAAQNQRELLLLSCCRLLNEKKQRCKELQQELLLQQMQPQDTAMQFERQERQQQHGHVQKPQRNIPAKRKGKQKTIMLAAGSPLAGEALSGGGANHATSGSKIAHSGSSSASARAASFPATEAQHVEGTATASAAVHPAATTAVADVPITAEAAATTPAGMVTDSSLHTNVVFRARELVPLALEQIQVKEEQTTEPAKSTQQQQREQQRHLQQHQVQHHEQYAEQKEHQKAPEGKQSDSLQQLLLQLLSHQPDEVQQRRFQQEIDKQEQSCLHYQPANSPPQLQEQQRGQLHWEKREQQGQQGVLPQMQQHQHELVRSQDVGETLASTRKLHDSDAEENEGKALIYGAATSAVPVSTRSHALHVSASAQTNADEVKASGAEADTAARE</sequence>
<keyword evidence="1" id="KW-0175">Coiled coil</keyword>
<reference evidence="3" key="2">
    <citation type="submission" date="2013-10" db="EMBL/GenBank/DDBJ databases">
        <authorList>
            <person name="Aslett M."/>
        </authorList>
    </citation>
    <scope>NUCLEOTIDE SEQUENCE [LARGE SCALE GENOMIC DNA]</scope>
    <source>
        <strain evidence="3">Houghton</strain>
    </source>
</reference>
<feature type="compositionally biased region" description="Polar residues" evidence="2">
    <location>
        <begin position="607"/>
        <end position="622"/>
    </location>
</feature>
<protein>
    <submittedName>
        <fullName evidence="3">Uncharacterized protein</fullName>
    </submittedName>
</protein>
<proteinExistence type="predicted"/>
<feature type="coiled-coil region" evidence="1">
    <location>
        <begin position="312"/>
        <end position="371"/>
    </location>
</feature>
<evidence type="ECO:0000256" key="1">
    <source>
        <dbReference type="SAM" id="Coils"/>
    </source>
</evidence>
<reference evidence="3" key="1">
    <citation type="submission" date="2013-10" db="EMBL/GenBank/DDBJ databases">
        <title>Genomic analysis of the causative agents of coccidiosis in chickens.</title>
        <authorList>
            <person name="Reid A.J."/>
            <person name="Blake D."/>
            <person name="Billington K."/>
            <person name="Browne H."/>
            <person name="Dunn M."/>
            <person name="Hung S."/>
            <person name="Kawahara F."/>
            <person name="Miranda-Saavedra D."/>
            <person name="Mourier T."/>
            <person name="Nagra H."/>
            <person name="Otto T.D."/>
            <person name="Rawlings N."/>
            <person name="Sanchez A."/>
            <person name="Sanders M."/>
            <person name="Subramaniam C."/>
            <person name="Tay Y."/>
            <person name="Dear P."/>
            <person name="Doerig C."/>
            <person name="Gruber A."/>
            <person name="Parkinson J."/>
            <person name="Shirley M."/>
            <person name="Wan K.L."/>
            <person name="Berriman M."/>
            <person name="Tomley F."/>
            <person name="Pain A."/>
        </authorList>
    </citation>
    <scope>NUCLEOTIDE SEQUENCE [LARGE SCALE GENOMIC DNA]</scope>
    <source>
        <strain evidence="3">Houghton</strain>
    </source>
</reference>
<feature type="region of interest" description="Disordered" evidence="2">
    <location>
        <begin position="523"/>
        <end position="571"/>
    </location>
</feature>
<feature type="region of interest" description="Disordered" evidence="2">
    <location>
        <begin position="376"/>
        <end position="406"/>
    </location>
</feature>
<dbReference type="AlphaFoldDB" id="U6MQH6"/>
<dbReference type="VEuPathDB" id="ToxoDB:ENH_00004050"/>
<keyword evidence="4" id="KW-1185">Reference proteome</keyword>
<feature type="region of interest" description="Disordered" evidence="2">
    <location>
        <begin position="607"/>
        <end position="646"/>
    </location>
</feature>
<name>U6MQH6_9EIME</name>